<accession>A0A502E1Z8</accession>
<sequence>MNDIQNLLQPKIKEFNINFTNDTFPEIINLNYDLWTLKITLDFKDISQPIYIIFKNVVGFRVLDEGNLLEFWNPDIRVPGWIWKVESGGWFELEKLRSGFLTQYHTNSHNEFLILGINDCISVISESDPVIFDPE</sequence>
<evidence type="ECO:0000313" key="2">
    <source>
        <dbReference type="Proteomes" id="UP000319700"/>
    </source>
</evidence>
<dbReference type="AlphaFoldDB" id="A0A502E1Z8"/>
<protein>
    <submittedName>
        <fullName evidence="1">Uncharacterized protein</fullName>
    </submittedName>
</protein>
<proteinExistence type="predicted"/>
<organism evidence="1 2">
    <name type="scientific">Flavobacterium pectinovorum</name>
    <dbReference type="NCBI Taxonomy" id="29533"/>
    <lineage>
        <taxon>Bacteria</taxon>
        <taxon>Pseudomonadati</taxon>
        <taxon>Bacteroidota</taxon>
        <taxon>Flavobacteriia</taxon>
        <taxon>Flavobacteriales</taxon>
        <taxon>Flavobacteriaceae</taxon>
        <taxon>Flavobacterium</taxon>
    </lineage>
</organism>
<dbReference type="Proteomes" id="UP000319700">
    <property type="component" value="Unassembled WGS sequence"/>
</dbReference>
<dbReference type="EMBL" id="RCZH01000029">
    <property type="protein sequence ID" value="TPG31354.1"/>
    <property type="molecule type" value="Genomic_DNA"/>
</dbReference>
<comment type="caution">
    <text evidence="1">The sequence shown here is derived from an EMBL/GenBank/DDBJ whole genome shotgun (WGS) entry which is preliminary data.</text>
</comment>
<dbReference type="RefSeq" id="WP_140511983.1">
    <property type="nucleotide sequence ID" value="NZ_RCZH01000029.1"/>
</dbReference>
<evidence type="ECO:0000313" key="1">
    <source>
        <dbReference type="EMBL" id="TPG31354.1"/>
    </source>
</evidence>
<reference evidence="1 2" key="1">
    <citation type="journal article" date="2019" name="Environ. Microbiol.">
        <title>Species interactions and distinct microbial communities in high Arctic permafrost affected cryosols are associated with the CH4 and CO2 gas fluxes.</title>
        <authorList>
            <person name="Altshuler I."/>
            <person name="Hamel J."/>
            <person name="Turney S."/>
            <person name="Magnuson E."/>
            <person name="Levesque R."/>
            <person name="Greer C."/>
            <person name="Whyte L.G."/>
        </authorList>
    </citation>
    <scope>NUCLEOTIDE SEQUENCE [LARGE SCALE GENOMIC DNA]</scope>
    <source>
        <strain evidence="1 2">42</strain>
    </source>
</reference>
<dbReference type="OrthoDB" id="4552311at2"/>
<gene>
    <name evidence="1" type="ORF">EAH81_26880</name>
</gene>
<name>A0A502E1Z8_9FLAO</name>
<keyword evidence="2" id="KW-1185">Reference proteome</keyword>